<evidence type="ECO:0000313" key="6">
    <source>
        <dbReference type="EMBL" id="MCU7549750.1"/>
    </source>
</evidence>
<keyword evidence="7" id="KW-1185">Reference proteome</keyword>
<comment type="caution">
    <text evidence="6">The sequence shown here is derived from an EMBL/GenBank/DDBJ whole genome shotgun (WGS) entry which is preliminary data.</text>
</comment>
<dbReference type="AlphaFoldDB" id="A0A9X2XVI4"/>
<comment type="similarity">
    <text evidence="3">Belongs to the C-glycoside deglycosidase beta subunit family.</text>
</comment>
<evidence type="ECO:0000256" key="4">
    <source>
        <dbReference type="ARBA" id="ARBA00047208"/>
    </source>
</evidence>
<dbReference type="GO" id="GO:0016829">
    <property type="term" value="F:lyase activity"/>
    <property type="evidence" value="ECO:0007669"/>
    <property type="project" value="UniProtKB-KW"/>
</dbReference>
<dbReference type="RefSeq" id="WP_279297189.1">
    <property type="nucleotide sequence ID" value="NZ_JAOTIF010000007.1"/>
</dbReference>
<evidence type="ECO:0000256" key="2">
    <source>
        <dbReference type="ARBA" id="ARBA00023277"/>
    </source>
</evidence>
<evidence type="ECO:0000313" key="7">
    <source>
        <dbReference type="Proteomes" id="UP001155483"/>
    </source>
</evidence>
<protein>
    <recommendedName>
        <fullName evidence="4">C-deglycosylation enzyme beta subunit</fullName>
    </recommendedName>
</protein>
<evidence type="ECO:0000256" key="1">
    <source>
        <dbReference type="ARBA" id="ARBA00023239"/>
    </source>
</evidence>
<dbReference type="EMBL" id="JAOTIF010000007">
    <property type="protein sequence ID" value="MCU7549750.1"/>
    <property type="molecule type" value="Genomic_DNA"/>
</dbReference>
<gene>
    <name evidence="6" type="ORF">OCK74_11530</name>
</gene>
<proteinExistence type="inferred from homology"/>
<reference evidence="6" key="2">
    <citation type="submission" date="2023-04" db="EMBL/GenBank/DDBJ databases">
        <title>Paracnuella aquatica gen. nov., sp. nov., a member of the family Chitinophagaceae isolated from a hot spring.</title>
        <authorList>
            <person name="Wang C."/>
        </authorList>
    </citation>
    <scope>NUCLEOTIDE SEQUENCE</scope>
    <source>
        <strain evidence="6">LB-8</strain>
    </source>
</reference>
<evidence type="ECO:0000259" key="5">
    <source>
        <dbReference type="Pfam" id="PF19906"/>
    </source>
</evidence>
<organism evidence="6 7">
    <name type="scientific">Paraflavisolibacter caeni</name>
    <dbReference type="NCBI Taxonomy" id="2982496"/>
    <lineage>
        <taxon>Bacteria</taxon>
        <taxon>Pseudomonadati</taxon>
        <taxon>Bacteroidota</taxon>
        <taxon>Chitinophagia</taxon>
        <taxon>Chitinophagales</taxon>
        <taxon>Chitinophagaceae</taxon>
        <taxon>Paraflavisolibacter</taxon>
    </lineage>
</organism>
<dbReference type="Proteomes" id="UP001155483">
    <property type="component" value="Unassembled WGS sequence"/>
</dbReference>
<reference evidence="6" key="1">
    <citation type="submission" date="2022-09" db="EMBL/GenBank/DDBJ databases">
        <authorList>
            <person name="Yuan C."/>
            <person name="Ke Z."/>
        </authorList>
    </citation>
    <scope>NUCLEOTIDE SEQUENCE</scope>
    <source>
        <strain evidence="6">LB-8</strain>
    </source>
</reference>
<accession>A0A9X2XVI4</accession>
<dbReference type="Pfam" id="PF19906">
    <property type="entry name" value="CGDB"/>
    <property type="match status" value="1"/>
</dbReference>
<name>A0A9X2XVI4_9BACT</name>
<feature type="domain" description="C-glycoside deglycosidase beta subunit" evidence="5">
    <location>
        <begin position="5"/>
        <end position="116"/>
    </location>
</feature>
<dbReference type="InterPro" id="IPR045959">
    <property type="entry name" value="CGDB"/>
</dbReference>
<sequence>MIQMFEKYMIVEKDVENIVENGKITGFKFGARLPYYRGIALSLLEDIGVNIDGAEVPKEDIKFNVHGNTYTLEQMESAVDDRWNMGEVAYIIIDKEGGLLKGDHQVRLMLNMRIAYLPFPSIRNSEKTISIA</sequence>
<keyword evidence="2" id="KW-0119">Carbohydrate metabolism</keyword>
<evidence type="ECO:0000256" key="3">
    <source>
        <dbReference type="ARBA" id="ARBA00046336"/>
    </source>
</evidence>
<keyword evidence="1" id="KW-0456">Lyase</keyword>